<proteinExistence type="predicted"/>
<dbReference type="PROSITE" id="PS51910">
    <property type="entry name" value="GH18_2"/>
    <property type="match status" value="1"/>
</dbReference>
<name>A0A067TEX2_GALM3</name>
<sequence>MPSLSSPVHRVVVGYDTQFQDKKYISPTPLIPFASHLIVGGFDLTLDNNTEKVVLNDISLDDSSLTKMWIDIARSIKKLLENFTGYYKPVSSCITDRSLDGIDLVLATSDDYKTVVKLIKQLKADFGEEFIITLAPEPNELKGKSGYSGFDYRGLEKNYGAKIDWYNVQFYETLKNTADYEAVVTGCPLDPSRIVAGIHTNSAIGSTFVKLDTIKSTVRKLLKKYGNRFGGVLASDYYKSEPNTDEPWTWAVVMKVAMDNYKEVLALEHINAT</sequence>
<protein>
    <recommendedName>
        <fullName evidence="1">GH18 domain-containing protein</fullName>
    </recommendedName>
</protein>
<gene>
    <name evidence="2" type="ORF">GALMADRAFT_138605</name>
</gene>
<dbReference type="InterPro" id="IPR017853">
    <property type="entry name" value="GH"/>
</dbReference>
<evidence type="ECO:0000259" key="1">
    <source>
        <dbReference type="PROSITE" id="PS51910"/>
    </source>
</evidence>
<dbReference type="HOGENOM" id="CLU_060983_1_0_1"/>
<dbReference type="SUPFAM" id="SSF51445">
    <property type="entry name" value="(Trans)glycosidases"/>
    <property type="match status" value="1"/>
</dbReference>
<keyword evidence="3" id="KW-1185">Reference proteome</keyword>
<organism evidence="2 3">
    <name type="scientific">Galerina marginata (strain CBS 339.88)</name>
    <dbReference type="NCBI Taxonomy" id="685588"/>
    <lineage>
        <taxon>Eukaryota</taxon>
        <taxon>Fungi</taxon>
        <taxon>Dikarya</taxon>
        <taxon>Basidiomycota</taxon>
        <taxon>Agaricomycotina</taxon>
        <taxon>Agaricomycetes</taxon>
        <taxon>Agaricomycetidae</taxon>
        <taxon>Agaricales</taxon>
        <taxon>Agaricineae</taxon>
        <taxon>Strophariaceae</taxon>
        <taxon>Galerina</taxon>
    </lineage>
</organism>
<dbReference type="GO" id="GO:0005975">
    <property type="term" value="P:carbohydrate metabolic process"/>
    <property type="evidence" value="ECO:0007669"/>
    <property type="project" value="InterPro"/>
</dbReference>
<dbReference type="EMBL" id="KL142376">
    <property type="protein sequence ID" value="KDR77503.1"/>
    <property type="molecule type" value="Genomic_DNA"/>
</dbReference>
<feature type="domain" description="GH18" evidence="1">
    <location>
        <begin position="10"/>
        <end position="261"/>
    </location>
</feature>
<reference evidence="3" key="1">
    <citation type="journal article" date="2014" name="Proc. Natl. Acad. Sci. U.S.A.">
        <title>Extensive sampling of basidiomycete genomes demonstrates inadequacy of the white-rot/brown-rot paradigm for wood decay fungi.</title>
        <authorList>
            <person name="Riley R."/>
            <person name="Salamov A.A."/>
            <person name="Brown D.W."/>
            <person name="Nagy L.G."/>
            <person name="Floudas D."/>
            <person name="Held B.W."/>
            <person name="Levasseur A."/>
            <person name="Lombard V."/>
            <person name="Morin E."/>
            <person name="Otillar R."/>
            <person name="Lindquist E.A."/>
            <person name="Sun H."/>
            <person name="LaButti K.M."/>
            <person name="Schmutz J."/>
            <person name="Jabbour D."/>
            <person name="Luo H."/>
            <person name="Baker S.E."/>
            <person name="Pisabarro A.G."/>
            <person name="Walton J.D."/>
            <person name="Blanchette R.A."/>
            <person name="Henrissat B."/>
            <person name="Martin F."/>
            <person name="Cullen D."/>
            <person name="Hibbett D.S."/>
            <person name="Grigoriev I.V."/>
        </authorList>
    </citation>
    <scope>NUCLEOTIDE SEQUENCE [LARGE SCALE GENOMIC DNA]</scope>
    <source>
        <strain evidence="3">CBS 339.88</strain>
    </source>
</reference>
<dbReference type="Gene3D" id="3.20.20.80">
    <property type="entry name" value="Glycosidases"/>
    <property type="match status" value="1"/>
</dbReference>
<dbReference type="Proteomes" id="UP000027222">
    <property type="component" value="Unassembled WGS sequence"/>
</dbReference>
<evidence type="ECO:0000313" key="3">
    <source>
        <dbReference type="Proteomes" id="UP000027222"/>
    </source>
</evidence>
<dbReference type="OrthoDB" id="3012298at2759"/>
<dbReference type="InterPro" id="IPR001223">
    <property type="entry name" value="Glyco_hydro18_cat"/>
</dbReference>
<dbReference type="AlphaFoldDB" id="A0A067TEX2"/>
<accession>A0A067TEX2</accession>
<evidence type="ECO:0000313" key="2">
    <source>
        <dbReference type="EMBL" id="KDR77503.1"/>
    </source>
</evidence>